<name>A0A090ART6_9ENTR</name>
<evidence type="ECO:0000256" key="5">
    <source>
        <dbReference type="ARBA" id="ARBA00023002"/>
    </source>
</evidence>
<feature type="binding site" evidence="8">
    <location>
        <begin position="150"/>
        <end position="155"/>
    </location>
    <ligand>
        <name>NADP(+)</name>
        <dbReference type="ChEBI" id="CHEBI:58349"/>
    </ligand>
</feature>
<reference evidence="13" key="1">
    <citation type="submission" date="2013-11" db="EMBL/GenBank/DDBJ databases">
        <title>Symbiont-containing voluminous jelly as an extraordinary maternal gift for overwintering insect nymphs.</title>
        <authorList>
            <person name="Kaiwa N."/>
            <person name="Hosokawa T."/>
            <person name="Nikoh N."/>
            <person name="Meng X.Y."/>
            <person name="Tanahashi M."/>
            <person name="Moriyama M."/>
            <person name="Maeda T."/>
            <person name="Yamaguchi K."/>
            <person name="Shigenobu S."/>
            <person name="Ito M."/>
            <person name="Fukatsu T."/>
        </authorList>
    </citation>
    <scope>NUCLEOTIDE SEQUENCE [LARGE SCALE GENOMIC DNA]</scope>
    <source>
        <strain evidence="13">UwTKB</strain>
    </source>
</reference>
<dbReference type="GO" id="GO:0050661">
    <property type="term" value="F:NADP binding"/>
    <property type="evidence" value="ECO:0007669"/>
    <property type="project" value="InterPro"/>
</dbReference>
<accession>A0A090ART6</accession>
<feature type="domain" description="Shikimate dehydrogenase substrate binding N-terminal" evidence="10">
    <location>
        <begin position="7"/>
        <end position="90"/>
    </location>
</feature>
<dbReference type="HOGENOM" id="CLU_044063_2_0_6"/>
<comment type="catalytic activity">
    <reaction evidence="7 8">
        <text>shikimate + NADP(+) = 3-dehydroshikimate + NADPH + H(+)</text>
        <dbReference type="Rhea" id="RHEA:17737"/>
        <dbReference type="ChEBI" id="CHEBI:15378"/>
        <dbReference type="ChEBI" id="CHEBI:16630"/>
        <dbReference type="ChEBI" id="CHEBI:36208"/>
        <dbReference type="ChEBI" id="CHEBI:57783"/>
        <dbReference type="ChEBI" id="CHEBI:58349"/>
        <dbReference type="EC" id="1.1.1.25"/>
    </reaction>
</comment>
<dbReference type="Gene3D" id="3.40.50.720">
    <property type="entry name" value="NAD(P)-binding Rossmann-like Domain"/>
    <property type="match status" value="1"/>
</dbReference>
<comment type="pathway">
    <text evidence="1 8">Metabolic intermediate biosynthesis; chorismate biosynthesis; chorismate from D-erythrose 4-phosphate and phosphoenolpyruvate: step 4/7.</text>
</comment>
<evidence type="ECO:0000313" key="13">
    <source>
        <dbReference type="Proteomes" id="UP000031627"/>
    </source>
</evidence>
<dbReference type="Gene3D" id="3.40.50.10860">
    <property type="entry name" value="Leucine Dehydrogenase, chain A, domain 1"/>
    <property type="match status" value="1"/>
</dbReference>
<dbReference type="InterPro" id="IPR011342">
    <property type="entry name" value="Shikimate_DH"/>
</dbReference>
<proteinExistence type="inferred from homology"/>
<feature type="binding site" evidence="8">
    <location>
        <position position="63"/>
    </location>
    <ligand>
        <name>shikimate</name>
        <dbReference type="ChEBI" id="CHEBI:36208"/>
    </ligand>
</feature>
<dbReference type="GO" id="GO:0009073">
    <property type="term" value="P:aromatic amino acid family biosynthetic process"/>
    <property type="evidence" value="ECO:0007669"/>
    <property type="project" value="UniProtKB-KW"/>
</dbReference>
<reference evidence="12 13" key="2">
    <citation type="journal article" date="2014" name="Curr. Biol.">
        <title>Symbiont-Supplemented Maternal Investment Underpinning Host's Ecological Adaptation.</title>
        <authorList>
            <person name="Kaiwa N."/>
            <person name="Hosokawa T."/>
            <person name="Nikoh N."/>
            <person name="Tanahashi M."/>
            <person name="Moriyama M."/>
            <person name="Meng X.Y."/>
            <person name="Maeda T."/>
            <person name="Yamaguchi K."/>
            <person name="Shigenobu S."/>
            <person name="Ito M."/>
            <person name="Fukatsu T."/>
        </authorList>
    </citation>
    <scope>NUCLEOTIDE SEQUENCE [LARGE SCALE GENOMIC DNA]</scope>
    <source>
        <strain evidence="12 13">UwTKB</strain>
    </source>
</reference>
<dbReference type="InterPro" id="IPR036291">
    <property type="entry name" value="NAD(P)-bd_dom_sf"/>
</dbReference>
<dbReference type="HAMAP" id="MF_00222">
    <property type="entry name" value="Shikimate_DH_AroE"/>
    <property type="match status" value="1"/>
</dbReference>
<comment type="caution">
    <text evidence="8">Lacks conserved residue(s) required for the propagation of feature annotation.</text>
</comment>
<evidence type="ECO:0000259" key="11">
    <source>
        <dbReference type="Pfam" id="PF18317"/>
    </source>
</evidence>
<dbReference type="Pfam" id="PF08501">
    <property type="entry name" value="Shikimate_dh_N"/>
    <property type="match status" value="1"/>
</dbReference>
<dbReference type="PANTHER" id="PTHR21089:SF1">
    <property type="entry name" value="BIFUNCTIONAL 3-DEHYDROQUINATE DEHYDRATASE_SHIKIMATE DEHYDROGENASE, CHLOROPLASTIC"/>
    <property type="match status" value="1"/>
</dbReference>
<keyword evidence="13" id="KW-1185">Reference proteome</keyword>
<keyword evidence="4 8" id="KW-0521">NADP</keyword>
<dbReference type="Pfam" id="PF01488">
    <property type="entry name" value="Shikimate_DH"/>
    <property type="match status" value="1"/>
</dbReference>
<comment type="similarity">
    <text evidence="8">Belongs to the shikimate dehydrogenase family.</text>
</comment>
<dbReference type="InterPro" id="IPR006151">
    <property type="entry name" value="Shikm_DH/Glu-tRNA_Rdtase"/>
</dbReference>
<dbReference type="EC" id="1.1.1.25" evidence="2 8"/>
<feature type="binding site" evidence="8">
    <location>
        <position position="88"/>
    </location>
    <ligand>
        <name>shikimate</name>
        <dbReference type="ChEBI" id="CHEBI:36208"/>
    </ligand>
</feature>
<dbReference type="Proteomes" id="UP000031627">
    <property type="component" value="Chromosome"/>
</dbReference>
<evidence type="ECO:0000259" key="10">
    <source>
        <dbReference type="Pfam" id="PF08501"/>
    </source>
</evidence>
<feature type="binding site" evidence="8">
    <location>
        <position position="103"/>
    </location>
    <ligand>
        <name>shikimate</name>
        <dbReference type="ChEBI" id="CHEBI:36208"/>
    </ligand>
</feature>
<feature type="binding site" evidence="8">
    <location>
        <begin position="127"/>
        <end position="131"/>
    </location>
    <ligand>
        <name>NADP(+)</name>
        <dbReference type="ChEBI" id="CHEBI:58349"/>
    </ligand>
</feature>
<dbReference type="GO" id="GO:0008652">
    <property type="term" value="P:amino acid biosynthetic process"/>
    <property type="evidence" value="ECO:0007669"/>
    <property type="project" value="UniProtKB-KW"/>
</dbReference>
<dbReference type="GO" id="GO:0009423">
    <property type="term" value="P:chorismate biosynthetic process"/>
    <property type="evidence" value="ECO:0007669"/>
    <property type="project" value="UniProtKB-UniRule"/>
</dbReference>
<evidence type="ECO:0000256" key="4">
    <source>
        <dbReference type="ARBA" id="ARBA00022857"/>
    </source>
</evidence>
<dbReference type="NCBIfam" id="TIGR00507">
    <property type="entry name" value="aroE"/>
    <property type="match status" value="1"/>
</dbReference>
<sequence length="275" mass="31364">MNKKFAVFGNPIQHSKSPLIHKLFAIQNDIKCTYVKICPLLNKFSESIDTFFKKNNGIGANVTVPFKEEAWTIADKLSKRAKLAKSVNTLKRVDDFIIGDNTDGIGLLNDLKRLNMIYFQDNILIIGAGGATRGIILPLLKFGCSLSITNRTLSRAEKLVKSMNLENKIKVLPLNKVKNYHFNLLINATSSGIQGKVPEISEKIFYKNLRCYDLFYQNKITPFLLWCKNLGVKKYSNGLGMLVEQAAESFYFWHNIFPKTKPVIEYLKKNKNYKI</sequence>
<dbReference type="SUPFAM" id="SSF51735">
    <property type="entry name" value="NAD(P)-binding Rossmann-fold domains"/>
    <property type="match status" value="1"/>
</dbReference>
<feature type="binding site" evidence="8">
    <location>
        <begin position="15"/>
        <end position="17"/>
    </location>
    <ligand>
        <name>shikimate</name>
        <dbReference type="ChEBI" id="CHEBI:36208"/>
    </ligand>
</feature>
<evidence type="ECO:0000256" key="8">
    <source>
        <dbReference type="HAMAP-Rule" id="MF_00222"/>
    </source>
</evidence>
<evidence type="ECO:0000256" key="2">
    <source>
        <dbReference type="ARBA" id="ARBA00012962"/>
    </source>
</evidence>
<dbReference type="OrthoDB" id="9776868at2"/>
<dbReference type="GO" id="GO:0019632">
    <property type="term" value="P:shikimate metabolic process"/>
    <property type="evidence" value="ECO:0007669"/>
    <property type="project" value="InterPro"/>
</dbReference>
<evidence type="ECO:0000259" key="9">
    <source>
        <dbReference type="Pfam" id="PF01488"/>
    </source>
</evidence>
<evidence type="ECO:0000256" key="6">
    <source>
        <dbReference type="ARBA" id="ARBA00023141"/>
    </source>
</evidence>
<feature type="binding site" evidence="8">
    <location>
        <position position="238"/>
    </location>
    <ligand>
        <name>NADP(+)</name>
        <dbReference type="ChEBI" id="CHEBI:58349"/>
    </ligand>
</feature>
<evidence type="ECO:0000256" key="3">
    <source>
        <dbReference type="ARBA" id="ARBA00022605"/>
    </source>
</evidence>
<dbReference type="UniPathway" id="UPA00053">
    <property type="reaction ID" value="UER00087"/>
</dbReference>
<evidence type="ECO:0000313" key="12">
    <source>
        <dbReference type="EMBL" id="BAP58530.1"/>
    </source>
</evidence>
<feature type="domain" description="SDH C-terminal" evidence="11">
    <location>
        <begin position="238"/>
        <end position="262"/>
    </location>
</feature>
<dbReference type="GO" id="GO:0005829">
    <property type="term" value="C:cytosol"/>
    <property type="evidence" value="ECO:0007669"/>
    <property type="project" value="TreeGrafter"/>
</dbReference>
<keyword evidence="3 8" id="KW-0028">Amino-acid biosynthesis</keyword>
<dbReference type="CDD" id="cd01065">
    <property type="entry name" value="NAD_bind_Shikimate_DH"/>
    <property type="match status" value="1"/>
</dbReference>
<dbReference type="InterPro" id="IPR046346">
    <property type="entry name" value="Aminoacid_DH-like_N_sf"/>
</dbReference>
<comment type="function">
    <text evidence="8">Involved in the biosynthesis of the chorismate, which leads to the biosynthesis of aromatic amino acids. Catalyzes the reversible NADPH linked reduction of 3-dehydroshikimate (DHSA) to yield shikimate (SA).</text>
</comment>
<dbReference type="STRING" id="1410383.TGUWTKB_2890"/>
<protein>
    <recommendedName>
        <fullName evidence="2 8">Shikimate dehydrogenase (NADP(+))</fullName>
        <shortName evidence="8">SDH</shortName>
        <ecNumber evidence="2 8">1.1.1.25</ecNumber>
    </recommendedName>
</protein>
<evidence type="ECO:0000256" key="1">
    <source>
        <dbReference type="ARBA" id="ARBA00004871"/>
    </source>
</evidence>
<dbReference type="InterPro" id="IPR041121">
    <property type="entry name" value="SDH_C"/>
</dbReference>
<dbReference type="AlphaFoldDB" id="A0A090ART6"/>
<dbReference type="InterPro" id="IPR022893">
    <property type="entry name" value="Shikimate_DH_fam"/>
</dbReference>
<dbReference type="RefSeq" id="WP_041062830.1">
    <property type="nucleotide sequence ID" value="NZ_AP014521.1"/>
</dbReference>
<dbReference type="FunFam" id="3.40.50.10860:FF:000006">
    <property type="entry name" value="Shikimate dehydrogenase (NADP(+))"/>
    <property type="match status" value="1"/>
</dbReference>
<dbReference type="Pfam" id="PF18317">
    <property type="entry name" value="SDH_C"/>
    <property type="match status" value="1"/>
</dbReference>
<dbReference type="GO" id="GO:0004764">
    <property type="term" value="F:shikimate 3-dehydrogenase (NADP+) activity"/>
    <property type="evidence" value="ECO:0007669"/>
    <property type="project" value="UniProtKB-UniRule"/>
</dbReference>
<feature type="binding site" evidence="8">
    <location>
        <position position="216"/>
    </location>
    <ligand>
        <name>shikimate</name>
        <dbReference type="ChEBI" id="CHEBI:36208"/>
    </ligand>
</feature>
<dbReference type="InterPro" id="IPR013708">
    <property type="entry name" value="Shikimate_DH-bd_N"/>
</dbReference>
<feature type="active site" description="Proton acceptor" evidence="8">
    <location>
        <position position="67"/>
    </location>
</feature>
<feature type="binding site" evidence="8">
    <location>
        <position position="214"/>
    </location>
    <ligand>
        <name>NADP(+)</name>
        <dbReference type="ChEBI" id="CHEBI:58349"/>
    </ligand>
</feature>
<comment type="subunit">
    <text evidence="8">Homodimer.</text>
</comment>
<gene>
    <name evidence="8 12" type="primary">aroE</name>
    <name evidence="12" type="ORF">TGUWTKB_2890</name>
</gene>
<feature type="binding site" evidence="8">
    <location>
        <position position="245"/>
    </location>
    <ligand>
        <name>shikimate</name>
        <dbReference type="ChEBI" id="CHEBI:36208"/>
    </ligand>
</feature>
<keyword evidence="5 8" id="KW-0560">Oxidoreductase</keyword>
<dbReference type="PANTHER" id="PTHR21089">
    <property type="entry name" value="SHIKIMATE DEHYDROGENASE"/>
    <property type="match status" value="1"/>
</dbReference>
<evidence type="ECO:0000256" key="7">
    <source>
        <dbReference type="ARBA" id="ARBA00049442"/>
    </source>
</evidence>
<dbReference type="EMBL" id="AP014521">
    <property type="protein sequence ID" value="BAP58530.1"/>
    <property type="molecule type" value="Genomic_DNA"/>
</dbReference>
<dbReference type="FunFam" id="3.40.50.720:FF:000104">
    <property type="entry name" value="Shikimate dehydrogenase (NADP(+))"/>
    <property type="match status" value="1"/>
</dbReference>
<dbReference type="KEGG" id="sbw:TGUWTKB_2890"/>
<organism evidence="12 13">
    <name type="scientific">Candidatus Tachikawaea gelatinosa</name>
    <dbReference type="NCBI Taxonomy" id="1410383"/>
    <lineage>
        <taxon>Bacteria</taxon>
        <taxon>Pseudomonadati</taxon>
        <taxon>Pseudomonadota</taxon>
        <taxon>Gammaproteobacteria</taxon>
        <taxon>Enterobacterales</taxon>
        <taxon>Enterobacteriaceae</taxon>
        <taxon>Candidatus Tachikawaea</taxon>
    </lineage>
</organism>
<feature type="domain" description="Quinate/shikimate 5-dehydrogenase/glutamyl-tRNA reductase" evidence="9">
    <location>
        <begin position="120"/>
        <end position="191"/>
    </location>
</feature>
<dbReference type="SUPFAM" id="SSF53223">
    <property type="entry name" value="Aminoacid dehydrogenase-like, N-terminal domain"/>
    <property type="match status" value="1"/>
</dbReference>
<dbReference type="NCBIfam" id="NF001310">
    <property type="entry name" value="PRK00258.1-2"/>
    <property type="match status" value="1"/>
</dbReference>
<keyword evidence="6 8" id="KW-0057">Aromatic amino acid biosynthesis</keyword>